<evidence type="ECO:0000256" key="3">
    <source>
        <dbReference type="ARBA" id="ARBA00022723"/>
    </source>
</evidence>
<dbReference type="InterPro" id="IPR002048">
    <property type="entry name" value="EF_hand_dom"/>
</dbReference>
<dbReference type="OrthoDB" id="191686at2759"/>
<gene>
    <name evidence="9" type="ORF">BJG266_LOCUS1882</name>
    <name evidence="10" type="ORF">QVE165_LOCUS1530</name>
    <name evidence="8" type="ORF">QVE165_LOCUS422</name>
</gene>
<dbReference type="SUPFAM" id="SSF47473">
    <property type="entry name" value="EF-hand"/>
    <property type="match status" value="1"/>
</dbReference>
<keyword evidence="3" id="KW-0479">Metal-binding</keyword>
<dbReference type="PROSITE" id="PS00018">
    <property type="entry name" value="EF_HAND_1"/>
    <property type="match status" value="2"/>
</dbReference>
<keyword evidence="2" id="KW-0519">Myristate</keyword>
<dbReference type="InterPro" id="IPR018247">
    <property type="entry name" value="EF_Hand_1_Ca_BS"/>
</dbReference>
<protein>
    <recommendedName>
        <fullName evidence="7">EF-hand domain-containing protein</fullName>
    </recommendedName>
</protein>
<comment type="similarity">
    <text evidence="1">Belongs to the recoverin family.</text>
</comment>
<sequence length="185" mass="21433">MGNQQTGRQFSAKDIAVLVKLSGKSEDEIGQWYKDFHIESDETDRMNKRQFQLYYTKLKKNPKLEQITDHIFRAFDTDHSGTIDFSEFLLAYIATSTGTKRQKFEYAFEVFDINDNDRIEKKEAEKILNIICRIVGLPEEDAKIYTETLMLSFDANQDKVLTKSEFIDGCLLDATLAKIADPFDF</sequence>
<dbReference type="SMART" id="SM00054">
    <property type="entry name" value="EFh"/>
    <property type="match status" value="3"/>
</dbReference>
<evidence type="ECO:0000313" key="10">
    <source>
        <dbReference type="EMBL" id="CAF0751533.1"/>
    </source>
</evidence>
<feature type="domain" description="EF-hand" evidence="7">
    <location>
        <begin position="63"/>
        <end position="98"/>
    </location>
</feature>
<dbReference type="EMBL" id="CAJNOM010000001">
    <property type="protein sequence ID" value="CAF0733067.1"/>
    <property type="molecule type" value="Genomic_DNA"/>
</dbReference>
<dbReference type="Pfam" id="PF00036">
    <property type="entry name" value="EF-hand_1"/>
    <property type="match status" value="1"/>
</dbReference>
<evidence type="ECO:0000259" key="7">
    <source>
        <dbReference type="PROSITE" id="PS50222"/>
    </source>
</evidence>
<name>A0A813N7J9_9BILA</name>
<evidence type="ECO:0000256" key="6">
    <source>
        <dbReference type="ARBA" id="ARBA00023288"/>
    </source>
</evidence>
<dbReference type="PRINTS" id="PR00450">
    <property type="entry name" value="RECOVERIN"/>
</dbReference>
<dbReference type="EMBL" id="CAJNOI010000004">
    <property type="protein sequence ID" value="CAF0741551.1"/>
    <property type="molecule type" value="Genomic_DNA"/>
</dbReference>
<dbReference type="Proteomes" id="UP000663832">
    <property type="component" value="Unassembled WGS sequence"/>
</dbReference>
<dbReference type="PROSITE" id="PS50222">
    <property type="entry name" value="EF_HAND_2"/>
    <property type="match status" value="2"/>
</dbReference>
<dbReference type="Proteomes" id="UP000663877">
    <property type="component" value="Unassembled WGS sequence"/>
</dbReference>
<keyword evidence="4" id="KW-0677">Repeat</keyword>
<dbReference type="EMBL" id="CAJNOM010000004">
    <property type="protein sequence ID" value="CAF0751533.1"/>
    <property type="molecule type" value="Genomic_DNA"/>
</dbReference>
<evidence type="ECO:0000256" key="2">
    <source>
        <dbReference type="ARBA" id="ARBA00022707"/>
    </source>
</evidence>
<dbReference type="InterPro" id="IPR011992">
    <property type="entry name" value="EF-hand-dom_pair"/>
</dbReference>
<dbReference type="PANTHER" id="PTHR23055">
    <property type="entry name" value="CALCIUM BINDING PROTEINS"/>
    <property type="match status" value="1"/>
</dbReference>
<dbReference type="CDD" id="cd00051">
    <property type="entry name" value="EFh"/>
    <property type="match status" value="1"/>
</dbReference>
<evidence type="ECO:0000256" key="4">
    <source>
        <dbReference type="ARBA" id="ARBA00022737"/>
    </source>
</evidence>
<keyword evidence="6" id="KW-0449">Lipoprotein</keyword>
<dbReference type="InterPro" id="IPR028846">
    <property type="entry name" value="Recoverin"/>
</dbReference>
<dbReference type="AlphaFoldDB" id="A0A813N7J9"/>
<reference evidence="8" key="1">
    <citation type="submission" date="2021-02" db="EMBL/GenBank/DDBJ databases">
        <authorList>
            <person name="Nowell W R."/>
        </authorList>
    </citation>
    <scope>NUCLEOTIDE SEQUENCE</scope>
</reference>
<organism evidence="8 11">
    <name type="scientific">Adineta steineri</name>
    <dbReference type="NCBI Taxonomy" id="433720"/>
    <lineage>
        <taxon>Eukaryota</taxon>
        <taxon>Metazoa</taxon>
        <taxon>Spiralia</taxon>
        <taxon>Gnathifera</taxon>
        <taxon>Rotifera</taxon>
        <taxon>Eurotatoria</taxon>
        <taxon>Bdelloidea</taxon>
        <taxon>Adinetida</taxon>
        <taxon>Adinetidae</taxon>
        <taxon>Adineta</taxon>
    </lineage>
</organism>
<evidence type="ECO:0000313" key="9">
    <source>
        <dbReference type="EMBL" id="CAF0741551.1"/>
    </source>
</evidence>
<comment type="caution">
    <text evidence="8">The sequence shown here is derived from an EMBL/GenBank/DDBJ whole genome shotgun (WGS) entry which is preliminary data.</text>
</comment>
<dbReference type="PANTHER" id="PTHR23055:SF178">
    <property type="entry name" value="NEUROCALCIN HOMOLOG"/>
    <property type="match status" value="1"/>
</dbReference>
<dbReference type="Gene3D" id="1.10.238.10">
    <property type="entry name" value="EF-hand"/>
    <property type="match status" value="1"/>
</dbReference>
<evidence type="ECO:0000313" key="8">
    <source>
        <dbReference type="EMBL" id="CAF0733067.1"/>
    </source>
</evidence>
<evidence type="ECO:0000256" key="5">
    <source>
        <dbReference type="ARBA" id="ARBA00022837"/>
    </source>
</evidence>
<keyword evidence="5" id="KW-0106">Calcium</keyword>
<accession>A0A813N7J9</accession>
<proteinExistence type="inferred from homology"/>
<keyword evidence="11" id="KW-1185">Reference proteome</keyword>
<feature type="domain" description="EF-hand" evidence="7">
    <location>
        <begin position="99"/>
        <end position="134"/>
    </location>
</feature>
<evidence type="ECO:0000256" key="1">
    <source>
        <dbReference type="ARBA" id="ARBA00006049"/>
    </source>
</evidence>
<evidence type="ECO:0000313" key="11">
    <source>
        <dbReference type="Proteomes" id="UP000663832"/>
    </source>
</evidence>
<dbReference type="GO" id="GO:0005509">
    <property type="term" value="F:calcium ion binding"/>
    <property type="evidence" value="ECO:0007669"/>
    <property type="project" value="InterPro"/>
</dbReference>